<dbReference type="Proteomes" id="UP001497623">
    <property type="component" value="Unassembled WGS sequence"/>
</dbReference>
<name>A0AAV2PTU4_MEGNR</name>
<gene>
    <name evidence="1" type="ORF">MNOR_LOCUS4237</name>
</gene>
<organism evidence="1 2">
    <name type="scientific">Meganyctiphanes norvegica</name>
    <name type="common">Northern krill</name>
    <name type="synonym">Thysanopoda norvegica</name>
    <dbReference type="NCBI Taxonomy" id="48144"/>
    <lineage>
        <taxon>Eukaryota</taxon>
        <taxon>Metazoa</taxon>
        <taxon>Ecdysozoa</taxon>
        <taxon>Arthropoda</taxon>
        <taxon>Crustacea</taxon>
        <taxon>Multicrustacea</taxon>
        <taxon>Malacostraca</taxon>
        <taxon>Eumalacostraca</taxon>
        <taxon>Eucarida</taxon>
        <taxon>Euphausiacea</taxon>
        <taxon>Euphausiidae</taxon>
        <taxon>Meganyctiphanes</taxon>
    </lineage>
</organism>
<comment type="caution">
    <text evidence="1">The sequence shown here is derived from an EMBL/GenBank/DDBJ whole genome shotgun (WGS) entry which is preliminary data.</text>
</comment>
<feature type="non-terminal residue" evidence="1">
    <location>
        <position position="1"/>
    </location>
</feature>
<sequence length="729" mass="83033">IEDVLNITHELSKVAYQLRIESSYSELSIQVNELHELIDEARIAILELISYIGQTGIEGVEATINDIENILEIWSYGSFHITLDTVITFKVLVNTIGKSISVEGPILIESENISKLLDLVHESILEGYQFTSPVISNSKVISNLKNENRSIEEIELFETFGLLYNTYSVVKVIIVKELIDITDSLYLLNDVAVQGNDTIDDLLFDFEFESLMFIADSNDKFSQLQKFRQFTTIQLVFDYHSKILNIINNGSLTVSQSRIDQIINRTEETIQYLIETTSNINEYTLAVSKVLVYQDSQILLEEFTQQFSNWLFPNITESSTTAITTTSTTSTPITNGTSSNVFTFNITVFVHLDIKGILLELFKWSYDSNSVTTESIVKIRHSLEEYGNDFDSLLEGNDAQVEILKFLLLDSKITLTNLTEVTYRENAISNAKIQNAIEMYYRAWNILISYQAVLDTISNSSNVTNFLSHVKSENMIKNLFNATSDIIQNWEDILHIKPYGIIEVESLLNEINKLLKTFENGSLDIDNELKDKISFLQNETNTAVEILKIYYIERKNLTDILHRISFITQLKSFAEFSKTLFNVSITGEGPTTSTANPTVEFDLVIGKRYYIGDGLIGLANAYAPYSNISVCNTTDIFCFIENVNSTLVEIDIVTADLDILKFVYYEYIESVLSYVTYSDNETLIVTDLIFIELDSLVAFCDVKLLDLEVYYNNFEYSIDPSPYYEDVLL</sequence>
<protein>
    <submittedName>
        <fullName evidence="1">Uncharacterized protein</fullName>
    </submittedName>
</protein>
<dbReference type="AlphaFoldDB" id="A0AAV2PTU4"/>
<proteinExistence type="predicted"/>
<evidence type="ECO:0000313" key="1">
    <source>
        <dbReference type="EMBL" id="CAL4064779.1"/>
    </source>
</evidence>
<evidence type="ECO:0000313" key="2">
    <source>
        <dbReference type="Proteomes" id="UP001497623"/>
    </source>
</evidence>
<dbReference type="EMBL" id="CAXKWB010001538">
    <property type="protein sequence ID" value="CAL4064779.1"/>
    <property type="molecule type" value="Genomic_DNA"/>
</dbReference>
<keyword evidence="2" id="KW-1185">Reference proteome</keyword>
<reference evidence="1 2" key="1">
    <citation type="submission" date="2024-05" db="EMBL/GenBank/DDBJ databases">
        <authorList>
            <person name="Wallberg A."/>
        </authorList>
    </citation>
    <scope>NUCLEOTIDE SEQUENCE [LARGE SCALE GENOMIC DNA]</scope>
</reference>
<accession>A0AAV2PTU4</accession>